<evidence type="ECO:0000313" key="2">
    <source>
        <dbReference type="EMBL" id="MRS63333.1"/>
    </source>
</evidence>
<reference evidence="2 3" key="1">
    <citation type="journal article" date="2018" name="Antonie Van Leeuwenhoek">
        <title>Larkinella terrae sp. nov., isolated from soil on Jeju Island, South Korea.</title>
        <authorList>
            <person name="Ten L.N."/>
            <person name="Jeon J."/>
            <person name="Park S.J."/>
            <person name="Park S."/>
            <person name="Lee S.Y."/>
            <person name="Kim M.K."/>
            <person name="Jung H.Y."/>
        </authorList>
    </citation>
    <scope>NUCLEOTIDE SEQUENCE [LARGE SCALE GENOMIC DNA]</scope>
    <source>
        <strain evidence="2 3">KCTC 52001</strain>
    </source>
</reference>
<dbReference type="RefSeq" id="WP_154176708.1">
    <property type="nucleotide sequence ID" value="NZ_WJXZ01000012.1"/>
</dbReference>
<dbReference type="EMBL" id="WJXZ01000012">
    <property type="protein sequence ID" value="MRS63333.1"/>
    <property type="molecule type" value="Genomic_DNA"/>
</dbReference>
<name>A0A7K0ENB1_9BACT</name>
<dbReference type="AlphaFoldDB" id="A0A7K0ENB1"/>
<gene>
    <name evidence="2" type="ORF">GJJ30_18675</name>
</gene>
<dbReference type="InterPro" id="IPR018739">
    <property type="entry name" value="DUF2281"/>
</dbReference>
<protein>
    <submittedName>
        <fullName evidence="2">DUF2281 domain-containing protein</fullName>
    </submittedName>
</protein>
<organism evidence="2 3">
    <name type="scientific">Larkinella terrae</name>
    <dbReference type="NCBI Taxonomy" id="2025311"/>
    <lineage>
        <taxon>Bacteria</taxon>
        <taxon>Pseudomonadati</taxon>
        <taxon>Bacteroidota</taxon>
        <taxon>Cytophagia</taxon>
        <taxon>Cytophagales</taxon>
        <taxon>Spirosomataceae</taxon>
        <taxon>Larkinella</taxon>
    </lineage>
</organism>
<dbReference type="Proteomes" id="UP000441754">
    <property type="component" value="Unassembled WGS sequence"/>
</dbReference>
<sequence length="72" mass="8187">MLTSVTGIYENGRVILEEPPKSQKKQKVIVTFLDDNEAEESTLAERPFGTMKGSFKLSSDFNEPLDDLKEYM</sequence>
<accession>A0A7K0ENB1</accession>
<feature type="domain" description="DUF2281" evidence="1">
    <location>
        <begin position="36"/>
        <end position="71"/>
    </location>
</feature>
<evidence type="ECO:0000313" key="3">
    <source>
        <dbReference type="Proteomes" id="UP000441754"/>
    </source>
</evidence>
<proteinExistence type="predicted"/>
<keyword evidence="3" id="KW-1185">Reference proteome</keyword>
<dbReference type="Pfam" id="PF10047">
    <property type="entry name" value="DUF2281"/>
    <property type="match status" value="1"/>
</dbReference>
<comment type="caution">
    <text evidence="2">The sequence shown here is derived from an EMBL/GenBank/DDBJ whole genome shotgun (WGS) entry which is preliminary data.</text>
</comment>
<evidence type="ECO:0000259" key="1">
    <source>
        <dbReference type="Pfam" id="PF10047"/>
    </source>
</evidence>
<dbReference type="OrthoDB" id="7064984at2"/>